<evidence type="ECO:0000313" key="2">
    <source>
        <dbReference type="Proteomes" id="UP000296049"/>
    </source>
</evidence>
<reference evidence="2" key="1">
    <citation type="journal article" date="2013" name="Nat. Genet.">
        <title>The duck genome and transcriptome provide insight into an avian influenza virus reservoir species.</title>
        <authorList>
            <person name="Huang Y."/>
            <person name="Li Y."/>
            <person name="Burt D.W."/>
            <person name="Chen H."/>
            <person name="Zhang Y."/>
            <person name="Qian W."/>
            <person name="Kim H."/>
            <person name="Gan S."/>
            <person name="Zhao Y."/>
            <person name="Li J."/>
            <person name="Yi K."/>
            <person name="Feng H."/>
            <person name="Zhu P."/>
            <person name="Li B."/>
            <person name="Liu Q."/>
            <person name="Fairley S."/>
            <person name="Magor K.E."/>
            <person name="Du Z."/>
            <person name="Hu X."/>
            <person name="Goodman L."/>
            <person name="Tafer H."/>
            <person name="Vignal A."/>
            <person name="Lee T."/>
            <person name="Kim K.W."/>
            <person name="Sheng Z."/>
            <person name="An Y."/>
            <person name="Searle S."/>
            <person name="Herrero J."/>
            <person name="Groenen M.A."/>
            <person name="Crooijmans R.P."/>
            <person name="Faraut T."/>
            <person name="Cai Q."/>
            <person name="Webster R.G."/>
            <person name="Aldridge J.R."/>
            <person name="Warren W.C."/>
            <person name="Bartschat S."/>
            <person name="Kehr S."/>
            <person name="Marz M."/>
            <person name="Stadler P.F."/>
            <person name="Smith J."/>
            <person name="Kraus R.H."/>
            <person name="Zhao Y."/>
            <person name="Ren L."/>
            <person name="Fei J."/>
            <person name="Morisson M."/>
            <person name="Kaiser P."/>
            <person name="Griffin D.K."/>
            <person name="Rao M."/>
            <person name="Pitel F."/>
            <person name="Wang J."/>
            <person name="Li N."/>
        </authorList>
    </citation>
    <scope>NUCLEOTIDE SEQUENCE [LARGE SCALE GENOMIC DNA]</scope>
</reference>
<accession>R0KCP6</accession>
<gene>
    <name evidence="1" type="ORF">Anapl_07679</name>
</gene>
<name>R0KCP6_ANAPL</name>
<protein>
    <submittedName>
        <fullName evidence="1">Uncharacterized protein</fullName>
    </submittedName>
</protein>
<proteinExistence type="predicted"/>
<sequence length="152" mass="16381">MMWGWKAVCLEPTDTGRVSLCKKRATGATCKAREAEHQGLLCFAQPARSLYVLEEELCLKNGDALTLHEMQEFELSESVYVDALICNADLHMYLCAPHGFACPVCHVLTAAGQPGSSLAEASVPLPTLVLLYHVGLSANVSVRGQVDVPHTG</sequence>
<keyword evidence="2" id="KW-1185">Reference proteome</keyword>
<organism evidence="1 2">
    <name type="scientific">Anas platyrhynchos</name>
    <name type="common">Mallard</name>
    <name type="synonym">Anas boschas</name>
    <dbReference type="NCBI Taxonomy" id="8839"/>
    <lineage>
        <taxon>Eukaryota</taxon>
        <taxon>Metazoa</taxon>
        <taxon>Chordata</taxon>
        <taxon>Craniata</taxon>
        <taxon>Vertebrata</taxon>
        <taxon>Euteleostomi</taxon>
        <taxon>Archelosauria</taxon>
        <taxon>Archosauria</taxon>
        <taxon>Dinosauria</taxon>
        <taxon>Saurischia</taxon>
        <taxon>Theropoda</taxon>
        <taxon>Coelurosauria</taxon>
        <taxon>Aves</taxon>
        <taxon>Neognathae</taxon>
        <taxon>Galloanserae</taxon>
        <taxon>Anseriformes</taxon>
        <taxon>Anatidae</taxon>
        <taxon>Anatinae</taxon>
        <taxon>Anas</taxon>
    </lineage>
</organism>
<dbReference type="EMBL" id="KB742505">
    <property type="protein sequence ID" value="EOB07717.1"/>
    <property type="molecule type" value="Genomic_DNA"/>
</dbReference>
<dbReference type="Proteomes" id="UP000296049">
    <property type="component" value="Unassembled WGS sequence"/>
</dbReference>
<evidence type="ECO:0000313" key="1">
    <source>
        <dbReference type="EMBL" id="EOB07717.1"/>
    </source>
</evidence>
<dbReference type="AlphaFoldDB" id="R0KCP6"/>